<organism evidence="2 3">
    <name type="scientific">Yoonia vestfoldensis SKA53</name>
    <dbReference type="NCBI Taxonomy" id="314232"/>
    <lineage>
        <taxon>Bacteria</taxon>
        <taxon>Pseudomonadati</taxon>
        <taxon>Pseudomonadota</taxon>
        <taxon>Alphaproteobacteria</taxon>
        <taxon>Rhodobacterales</taxon>
        <taxon>Paracoccaceae</taxon>
        <taxon>Yoonia</taxon>
    </lineage>
</organism>
<dbReference type="HOGENOM" id="CLU_127673_0_0_5"/>
<accession>A3V7N2</accession>
<reference evidence="2 3" key="1">
    <citation type="submission" date="2006-01" db="EMBL/GenBank/DDBJ databases">
        <authorList>
            <person name="Hagstrom A."/>
            <person name="Ferriera S."/>
            <person name="Johnson J."/>
            <person name="Kravitz S."/>
            <person name="Halpern A."/>
            <person name="Remington K."/>
            <person name="Beeson K."/>
            <person name="Tran B."/>
            <person name="Rogers Y.-H."/>
            <person name="Friedman R."/>
            <person name="Venter J.C."/>
        </authorList>
    </citation>
    <scope>NUCLEOTIDE SEQUENCE [LARGE SCALE GENOMIC DNA]</scope>
    <source>
        <strain evidence="2 3">SKA53</strain>
    </source>
</reference>
<name>A3V7N2_9RHOB</name>
<dbReference type="STRING" id="314232.SKA53_06247"/>
<keyword evidence="3" id="KW-1185">Reference proteome</keyword>
<evidence type="ECO:0000313" key="3">
    <source>
        <dbReference type="Proteomes" id="UP000004507"/>
    </source>
</evidence>
<sequence>MKCILILSLMILAACAMPVADTPATAEIATNLPAAAPRSARNVDDFDTTTAAARQAATQVVAGGTAIGTTIATLGAPADPGIWVKTPLVTQVTQGRIRY</sequence>
<feature type="chain" id="PRO_5002661525" evidence="1">
    <location>
        <begin position="21"/>
        <end position="99"/>
    </location>
</feature>
<dbReference type="AlphaFoldDB" id="A3V7N2"/>
<protein>
    <submittedName>
        <fullName evidence="2">Uncharacterized protein</fullName>
    </submittedName>
</protein>
<comment type="caution">
    <text evidence="2">The sequence shown here is derived from an EMBL/GenBank/DDBJ whole genome shotgun (WGS) entry which is preliminary data.</text>
</comment>
<dbReference type="PROSITE" id="PS51257">
    <property type="entry name" value="PROKAR_LIPOPROTEIN"/>
    <property type="match status" value="1"/>
</dbReference>
<dbReference type="EMBL" id="AAMS01000007">
    <property type="protein sequence ID" value="EAQ05682.1"/>
    <property type="molecule type" value="Genomic_DNA"/>
</dbReference>
<evidence type="ECO:0000256" key="1">
    <source>
        <dbReference type="SAM" id="SignalP"/>
    </source>
</evidence>
<dbReference type="Proteomes" id="UP000004507">
    <property type="component" value="Unassembled WGS sequence"/>
</dbReference>
<gene>
    <name evidence="2" type="ORF">SKA53_06247</name>
</gene>
<dbReference type="eggNOG" id="ENOG5032RT9">
    <property type="taxonomic scope" value="Bacteria"/>
</dbReference>
<dbReference type="RefSeq" id="WP_007205202.1">
    <property type="nucleotide sequence ID" value="NZ_CH672414.1"/>
</dbReference>
<keyword evidence="1" id="KW-0732">Signal</keyword>
<evidence type="ECO:0000313" key="2">
    <source>
        <dbReference type="EMBL" id="EAQ05682.1"/>
    </source>
</evidence>
<feature type="signal peptide" evidence="1">
    <location>
        <begin position="1"/>
        <end position="20"/>
    </location>
</feature>
<proteinExistence type="predicted"/>